<proteinExistence type="predicted"/>
<reference evidence="1 2" key="1">
    <citation type="journal article" date="2014" name="J. Biotechnol.">
        <title>Complete genome sequence of the actinobacterium Amycolatopsis japonica MG417-CF17(T) (=DSM 44213T) producing (S,S)-N,N'-ethylenediaminedisuccinic acid.</title>
        <authorList>
            <person name="Stegmann E."/>
            <person name="Albersmeier A."/>
            <person name="Spohn M."/>
            <person name="Gert H."/>
            <person name="Weber T."/>
            <person name="Wohlleben W."/>
            <person name="Kalinowski J."/>
            <person name="Ruckert C."/>
        </authorList>
    </citation>
    <scope>NUCLEOTIDE SEQUENCE [LARGE SCALE GENOMIC DNA]</scope>
    <source>
        <strain evidence="2">MG417-CF17 (DSM 44213)</strain>
    </source>
</reference>
<sequence length="61" mass="6079">MLSRTPPSINCAWVPPTSGTPVSLHVPTASSHGLSSTISGPVTVNLAGSKAPGKDDVVRAA</sequence>
<keyword evidence="2" id="KW-1185">Reference proteome</keyword>
<dbReference type="Proteomes" id="UP000028492">
    <property type="component" value="Chromosome"/>
</dbReference>
<dbReference type="AlphaFoldDB" id="A0A075UW26"/>
<accession>A0A075UW26</accession>
<gene>
    <name evidence="1" type="ORF">AJAP_21850</name>
</gene>
<evidence type="ECO:0000313" key="1">
    <source>
        <dbReference type="EMBL" id="AIG77228.1"/>
    </source>
</evidence>
<dbReference type="STRING" id="208439.AJAP_21850"/>
<name>A0A075UW26_9PSEU</name>
<dbReference type="KEGG" id="aja:AJAP_21850"/>
<organism evidence="1 2">
    <name type="scientific">Amycolatopsis japonica</name>
    <dbReference type="NCBI Taxonomy" id="208439"/>
    <lineage>
        <taxon>Bacteria</taxon>
        <taxon>Bacillati</taxon>
        <taxon>Actinomycetota</taxon>
        <taxon>Actinomycetes</taxon>
        <taxon>Pseudonocardiales</taxon>
        <taxon>Pseudonocardiaceae</taxon>
        <taxon>Amycolatopsis</taxon>
        <taxon>Amycolatopsis japonica group</taxon>
    </lineage>
</organism>
<dbReference type="HOGENOM" id="CLU_2912241_0_0_11"/>
<protein>
    <submittedName>
        <fullName evidence="1">Uncharacterized protein</fullName>
    </submittedName>
</protein>
<evidence type="ECO:0000313" key="2">
    <source>
        <dbReference type="Proteomes" id="UP000028492"/>
    </source>
</evidence>
<dbReference type="EMBL" id="CP008953">
    <property type="protein sequence ID" value="AIG77228.1"/>
    <property type="molecule type" value="Genomic_DNA"/>
</dbReference>